<dbReference type="Gene3D" id="1.25.40.90">
    <property type="match status" value="1"/>
</dbReference>
<feature type="region of interest" description="Disordered" evidence="2">
    <location>
        <begin position="195"/>
        <end position="218"/>
    </location>
</feature>
<evidence type="ECO:0000256" key="2">
    <source>
        <dbReference type="SAM" id="MobiDB-lite"/>
    </source>
</evidence>
<dbReference type="PROSITE" id="PS51391">
    <property type="entry name" value="CID"/>
    <property type="match status" value="1"/>
</dbReference>
<dbReference type="PANTHER" id="PTHR15921:SF12">
    <property type="entry name" value="POLYADENYLATION AND CLEAVAGE FACTOR HOMOLOG 4"/>
    <property type="match status" value="1"/>
</dbReference>
<keyword evidence="4" id="KW-1185">Reference proteome</keyword>
<gene>
    <name evidence="5" type="primary">LOC115742855</name>
</gene>
<evidence type="ECO:0000313" key="4">
    <source>
        <dbReference type="Proteomes" id="UP000827889"/>
    </source>
</evidence>
<dbReference type="GeneID" id="115742855"/>
<dbReference type="PANTHER" id="PTHR15921">
    <property type="entry name" value="PRE-MRNA CLEAVAGE COMPLEX II"/>
    <property type="match status" value="1"/>
</dbReference>
<dbReference type="InterPro" id="IPR057242">
    <property type="entry name" value="PCFS4-like"/>
</dbReference>
<evidence type="ECO:0000313" key="5">
    <source>
        <dbReference type="RefSeq" id="XP_030533223.1"/>
    </source>
</evidence>
<feature type="region of interest" description="Disordered" evidence="2">
    <location>
        <begin position="953"/>
        <end position="984"/>
    </location>
</feature>
<keyword evidence="1" id="KW-0507">mRNA processing</keyword>
<dbReference type="CDD" id="cd16982">
    <property type="entry name" value="CID_Pcf11"/>
    <property type="match status" value="1"/>
</dbReference>
<feature type="region of interest" description="Disordered" evidence="2">
    <location>
        <begin position="1"/>
        <end position="31"/>
    </location>
</feature>
<dbReference type="GO" id="GO:0000993">
    <property type="term" value="F:RNA polymerase II complex binding"/>
    <property type="evidence" value="ECO:0007669"/>
    <property type="project" value="InterPro"/>
</dbReference>
<dbReference type="SUPFAM" id="SSF48464">
    <property type="entry name" value="ENTH/VHS domain"/>
    <property type="match status" value="1"/>
</dbReference>
<protein>
    <submittedName>
        <fullName evidence="5">Polyadenylation and cleavage factor homolog 4</fullName>
    </submittedName>
</protein>
<accession>A0A8B8PGI0</accession>
<dbReference type="Proteomes" id="UP000827889">
    <property type="component" value="Chromosome 9"/>
</dbReference>
<dbReference type="InterPro" id="IPR008942">
    <property type="entry name" value="ENTH_VHS"/>
</dbReference>
<reference evidence="5" key="1">
    <citation type="submission" date="2025-08" db="UniProtKB">
        <authorList>
            <consortium name="RefSeq"/>
        </authorList>
    </citation>
    <scope>IDENTIFICATION</scope>
    <source>
        <tissue evidence="5">Leaf</tissue>
    </source>
</reference>
<dbReference type="InterPro" id="IPR047415">
    <property type="entry name" value="Pcf11_CID"/>
</dbReference>
<dbReference type="GO" id="GO:0003729">
    <property type="term" value="F:mRNA binding"/>
    <property type="evidence" value="ECO:0007669"/>
    <property type="project" value="InterPro"/>
</dbReference>
<dbReference type="AlphaFoldDB" id="A0A8B8PGI0"/>
<dbReference type="FunFam" id="1.25.40.90:FF:000023">
    <property type="entry name" value="polyadenylation and cleavage factor homolog 4"/>
    <property type="match status" value="1"/>
</dbReference>
<dbReference type="GO" id="GO:0005737">
    <property type="term" value="C:cytoplasm"/>
    <property type="evidence" value="ECO:0007669"/>
    <property type="project" value="TreeGrafter"/>
</dbReference>
<evidence type="ECO:0000259" key="3">
    <source>
        <dbReference type="PROSITE" id="PS51391"/>
    </source>
</evidence>
<sequence length="984" mass="108195">MDTERITPISRENPRSFPFKPMPNDLVPKPLPPPTVVDRFRALLKQRDDEFRVSADDGASPPPPPSTGEVVAVYESVLSELIFNSKPIITDLTIIAGEQREHAEGIADAICSRIIEVPVEQKLPSLYLLDSIVKNIGKEYVRHFAPRLPEVFCEAYRQVDPSQYGAMRHLFGTWSSVFPPMVLRKIESELQFSSSASNHRSGLSSSRASESPRPAHGIHVNPKYVRQLEHPSAESVGGEATRLRSTENIIRSSYPPRANKLHPSPNAAFTKTLSPLRRGTDMTFSAETDEFTPDSTLRKYDRASPSHTASEYDLARAVGREEQSTDWQRNHFFDVGRKRLGSSAAINLTNGRNHMNPRALIDAYGDDKRKTTSISKPNQIEHSDIRGKVAPMSWQDTEEQEFNWEDMNRSLVDRGRSNDIVQSSVQPYGGSIARLGGRFSSLPPAPARDDPSIYCGDASIMSGPGSADKMTGLQGETNKIASSRYSQKPLNLSTHTSQQFFNRGRVSNLQTVSSAGGMQVGDEKRIPGYRKLPVAKQVDRTIPPRMDSSTFESTYAANLPTSTGTWPATNVHKSNSLPVRAVLPLQKQSTGPVIISGPSTVANQGANHPLLMVEQKLDKFDGKELLPTTKLSLLNQHGGFMPQNQQKNQVRSTPFQPQFLPIQEDQEKVLPSSAAIVSSQMIAPGLNYGFPGQGQRPILSSVQANMLQIAQSSLPIQNIPNNMMHFPGGSLPPLPPGPPPVLSQSLPMSQIPTAGLPNNLGGSGYTGLISSLMAQGLISLTNQTPVQDSVGVDFNMDLLKVRHDSAIRALYDDLPRQCTTCGLRFKFQEEHSSHMDWHVTKNRMSKNRKQKPSRKWFVSTSMWLSGAEALGAEAVPGFLPAESTEEKKSDEEMAVPADEDQNACALCGEPFDDFYSDETEEWMYKGAVYMNAPDGSTAGIDRSQLGPIVHAKCRSESSEVSPGNFSKDEGGTAEEGSQRKRLRS</sequence>
<dbReference type="GO" id="GO:0006369">
    <property type="term" value="P:termination of RNA polymerase II transcription"/>
    <property type="evidence" value="ECO:0007669"/>
    <property type="project" value="InterPro"/>
</dbReference>
<dbReference type="Pfam" id="PF23228">
    <property type="entry name" value="zf_PCFS4"/>
    <property type="match status" value="1"/>
</dbReference>
<feature type="domain" description="CID" evidence="3">
    <location>
        <begin position="66"/>
        <end position="194"/>
    </location>
</feature>
<organism evidence="4 5">
    <name type="scientific">Rhodamnia argentea</name>
    <dbReference type="NCBI Taxonomy" id="178133"/>
    <lineage>
        <taxon>Eukaryota</taxon>
        <taxon>Viridiplantae</taxon>
        <taxon>Streptophyta</taxon>
        <taxon>Embryophyta</taxon>
        <taxon>Tracheophyta</taxon>
        <taxon>Spermatophyta</taxon>
        <taxon>Magnoliopsida</taxon>
        <taxon>eudicotyledons</taxon>
        <taxon>Gunneridae</taxon>
        <taxon>Pentapetalae</taxon>
        <taxon>rosids</taxon>
        <taxon>malvids</taxon>
        <taxon>Myrtales</taxon>
        <taxon>Myrtaceae</taxon>
        <taxon>Myrtoideae</taxon>
        <taxon>Myrteae</taxon>
        <taxon>Australasian group</taxon>
        <taxon>Rhodamnia</taxon>
    </lineage>
</organism>
<dbReference type="OrthoDB" id="2129491at2759"/>
<dbReference type="GO" id="GO:0005849">
    <property type="term" value="C:mRNA cleavage factor complex"/>
    <property type="evidence" value="ECO:0007669"/>
    <property type="project" value="TreeGrafter"/>
</dbReference>
<proteinExistence type="predicted"/>
<dbReference type="KEGG" id="rarg:115742855"/>
<feature type="compositionally biased region" description="Low complexity" evidence="2">
    <location>
        <begin position="195"/>
        <end position="215"/>
    </location>
</feature>
<dbReference type="PROSITE" id="PS00028">
    <property type="entry name" value="ZINC_FINGER_C2H2_1"/>
    <property type="match status" value="1"/>
</dbReference>
<dbReference type="InterPro" id="IPR013087">
    <property type="entry name" value="Znf_C2H2_type"/>
</dbReference>
<dbReference type="InterPro" id="IPR045154">
    <property type="entry name" value="PCF11-like"/>
</dbReference>
<dbReference type="InterPro" id="IPR006569">
    <property type="entry name" value="CID_dom"/>
</dbReference>
<feature type="region of interest" description="Disordered" evidence="2">
    <location>
        <begin position="230"/>
        <end position="267"/>
    </location>
</feature>
<dbReference type="Pfam" id="PF04818">
    <property type="entry name" value="CID"/>
    <property type="match status" value="1"/>
</dbReference>
<evidence type="ECO:0000256" key="1">
    <source>
        <dbReference type="ARBA" id="ARBA00022664"/>
    </source>
</evidence>
<dbReference type="GO" id="GO:0031124">
    <property type="term" value="P:mRNA 3'-end processing"/>
    <property type="evidence" value="ECO:0007669"/>
    <property type="project" value="InterPro"/>
</dbReference>
<name>A0A8B8PGI0_9MYRT</name>
<dbReference type="SMART" id="SM00582">
    <property type="entry name" value="RPR"/>
    <property type="match status" value="1"/>
</dbReference>
<dbReference type="RefSeq" id="XP_030533223.1">
    <property type="nucleotide sequence ID" value="XM_030677363.2"/>
</dbReference>